<evidence type="ECO:0000313" key="2">
    <source>
        <dbReference type="EMBL" id="KDR52214.1"/>
    </source>
</evidence>
<dbReference type="InterPro" id="IPR032271">
    <property type="entry name" value="DUF4987"/>
</dbReference>
<dbReference type="InterPro" id="IPR025396">
    <property type="entry name" value="DUF4302"/>
</dbReference>
<gene>
    <name evidence="2" type="ORF">HMPREF1991_01748</name>
</gene>
<dbReference type="eggNOG" id="ENOG5032VNU">
    <property type="taxonomic scope" value="Bacteria"/>
</dbReference>
<accession>A0A069QJL2</accession>
<dbReference type="HOGENOM" id="CLU_050523_1_0_10"/>
<dbReference type="PATRIC" id="fig|1122985.7.peg.1818"/>
<dbReference type="Pfam" id="PF16377">
    <property type="entry name" value="DUF4987"/>
    <property type="match status" value="1"/>
</dbReference>
<evidence type="ECO:0000313" key="3">
    <source>
        <dbReference type="Proteomes" id="UP000027442"/>
    </source>
</evidence>
<sequence>MNKIYYRNVVAALVMLVGTLGLESCLKEQADVFDKSSSLREEEYMDKAQATLINAPYGWAFDIYPKSDQSYGGYAFTLKFDKEKCEVRSVVDASRADVSYYKMTAEVGPAISFDTYNPLMHHFSNPSQQSYQALEGDFLFVVDSISDNLIKVHGYRSKNVMYLRKLDMPAATYINKVDSFSSAFTPTGLWSFKGNVNGTEVEAELDATDLQLAFTSGGKTTNTAITFTDKGIRTYSPLQVGNTTINELTFNATDSTFTAKAGNDGQVKFKAFQPQWFATYVANVGNYVLEANYISGGVSYPVEIDVELEPMPNYKGYFIKNAIKDLNIRTAFDRKEHVITVAPQSLTPLTGSTALYLCTYDMESGYLSPSPKSQFALRWNDADKSFVFEQRGTWDKPSTGWFLAVFDSRGGFRGSVKQNGLSNTYYFSRAYEKLDQLLRLRKD</sequence>
<dbReference type="EMBL" id="JNGW01000073">
    <property type="protein sequence ID" value="KDR52214.1"/>
    <property type="molecule type" value="Genomic_DNA"/>
</dbReference>
<dbReference type="RefSeq" id="WP_018968331.1">
    <property type="nucleotide sequence ID" value="NZ_KB899225.1"/>
</dbReference>
<comment type="caution">
    <text evidence="2">The sequence shown here is derived from an EMBL/GenBank/DDBJ whole genome shotgun (WGS) entry which is preliminary data.</text>
</comment>
<evidence type="ECO:0000259" key="1">
    <source>
        <dbReference type="Pfam" id="PF16377"/>
    </source>
</evidence>
<feature type="domain" description="DUF4987" evidence="1">
    <location>
        <begin position="263"/>
        <end position="388"/>
    </location>
</feature>
<dbReference type="Pfam" id="PF14135">
    <property type="entry name" value="DUF4302"/>
    <property type="match status" value="1"/>
</dbReference>
<reference evidence="2 3" key="1">
    <citation type="submission" date="2013-08" db="EMBL/GenBank/DDBJ databases">
        <authorList>
            <person name="Weinstock G."/>
            <person name="Sodergren E."/>
            <person name="Wylie T."/>
            <person name="Fulton L."/>
            <person name="Fulton R."/>
            <person name="Fronick C."/>
            <person name="O'Laughlin M."/>
            <person name="Godfrey J."/>
            <person name="Miner T."/>
            <person name="Herter B."/>
            <person name="Appelbaum E."/>
            <person name="Cordes M."/>
            <person name="Lek S."/>
            <person name="Wollam A."/>
            <person name="Pepin K.H."/>
            <person name="Palsikar V.B."/>
            <person name="Mitreva M."/>
            <person name="Wilson R.K."/>
        </authorList>
    </citation>
    <scope>NUCLEOTIDE SEQUENCE [LARGE SCALE GENOMIC DNA]</scope>
    <source>
        <strain evidence="2 3">ATCC 15930</strain>
    </source>
</reference>
<organism evidence="2 3">
    <name type="scientific">Hoylesella loescheii DSM 19665 = JCM 12249 = ATCC 15930</name>
    <dbReference type="NCBI Taxonomy" id="1122985"/>
    <lineage>
        <taxon>Bacteria</taxon>
        <taxon>Pseudomonadati</taxon>
        <taxon>Bacteroidota</taxon>
        <taxon>Bacteroidia</taxon>
        <taxon>Bacteroidales</taxon>
        <taxon>Prevotellaceae</taxon>
        <taxon>Hoylesella</taxon>
    </lineage>
</organism>
<dbReference type="Proteomes" id="UP000027442">
    <property type="component" value="Unassembled WGS sequence"/>
</dbReference>
<protein>
    <recommendedName>
        <fullName evidence="1">DUF4987 domain-containing protein</fullName>
    </recommendedName>
</protein>
<dbReference type="AlphaFoldDB" id="A0A069QJL2"/>
<keyword evidence="3" id="KW-1185">Reference proteome</keyword>
<proteinExistence type="predicted"/>
<name>A0A069QJL2_HOYLO</name>